<dbReference type="PROSITE" id="PS51387">
    <property type="entry name" value="FAD_PCMH"/>
    <property type="match status" value="1"/>
</dbReference>
<keyword evidence="6" id="KW-1185">Reference proteome</keyword>
<sequence length="422" mass="43262">MGTAADALEKTGVTVRDAGDDDAVAGVRPRWVALPESAEEVAALMRASAEQDLAVVPVGGGTKLHWGLPPERCDLLIDTCCLTAPAEHAAGDMVVRVAAGTTMEELAALLARNGQELALDVPLEGATVGGTLATATAGPRRFRYGTARDLLIGITVVLADGTVARSGGKVVKNVAGYDLGKLFTGSYGTLGVIAEATFRLHPIPAARRWVTAAVAPGRLAAHSLALAASQAEPSAIELDWPAGGPATLSVLVEGAAADGRARTVLDLIGEGRIEDEPPPWWGRLPGGEGGEGDWSDGSDGSDRSDGSYESVAEALVELRVPPSRAADALAALPRPAETSVRGALASGVLLLAPPPGAALPAYVTALRAAVREHGARAVVLAAPDPAALDMWGETGALPLLRRVKERFDPGRRMSPGRFVGGI</sequence>
<proteinExistence type="predicted"/>
<organism evidence="5 6">
    <name type="scientific">Thermocatellispora tengchongensis</name>
    <dbReference type="NCBI Taxonomy" id="1073253"/>
    <lineage>
        <taxon>Bacteria</taxon>
        <taxon>Bacillati</taxon>
        <taxon>Actinomycetota</taxon>
        <taxon>Actinomycetes</taxon>
        <taxon>Streptosporangiales</taxon>
        <taxon>Streptosporangiaceae</taxon>
        <taxon>Thermocatellispora</taxon>
    </lineage>
</organism>
<dbReference type="GO" id="GO:0071949">
    <property type="term" value="F:FAD binding"/>
    <property type="evidence" value="ECO:0007669"/>
    <property type="project" value="InterPro"/>
</dbReference>
<dbReference type="EMBL" id="JACHGN010000005">
    <property type="protein sequence ID" value="MBB5133097.1"/>
    <property type="molecule type" value="Genomic_DNA"/>
</dbReference>
<dbReference type="PANTHER" id="PTHR11748">
    <property type="entry name" value="D-LACTATE DEHYDROGENASE"/>
    <property type="match status" value="1"/>
</dbReference>
<reference evidence="5 6" key="1">
    <citation type="submission" date="2020-08" db="EMBL/GenBank/DDBJ databases">
        <title>Genomic Encyclopedia of Type Strains, Phase IV (KMG-IV): sequencing the most valuable type-strain genomes for metagenomic binning, comparative biology and taxonomic classification.</title>
        <authorList>
            <person name="Goeker M."/>
        </authorList>
    </citation>
    <scope>NUCLEOTIDE SEQUENCE [LARGE SCALE GENOMIC DNA]</scope>
    <source>
        <strain evidence="5 6">DSM 45615</strain>
    </source>
</reference>
<dbReference type="InterPro" id="IPR036318">
    <property type="entry name" value="FAD-bd_PCMH-like_sf"/>
</dbReference>
<evidence type="ECO:0000256" key="2">
    <source>
        <dbReference type="ARBA" id="ARBA00022827"/>
    </source>
</evidence>
<feature type="domain" description="FAD-binding PCMH-type" evidence="4">
    <location>
        <begin position="24"/>
        <end position="203"/>
    </location>
</feature>
<dbReference type="AlphaFoldDB" id="A0A840P7A5"/>
<dbReference type="InterPro" id="IPR016164">
    <property type="entry name" value="FAD-linked_Oxase-like_C"/>
</dbReference>
<comment type="caution">
    <text evidence="5">The sequence shown here is derived from an EMBL/GenBank/DDBJ whole genome shotgun (WGS) entry which is preliminary data.</text>
</comment>
<dbReference type="GO" id="GO:0003824">
    <property type="term" value="F:catalytic activity"/>
    <property type="evidence" value="ECO:0007669"/>
    <property type="project" value="InterPro"/>
</dbReference>
<dbReference type="SUPFAM" id="SSF55103">
    <property type="entry name" value="FAD-linked oxidases, C-terminal domain"/>
    <property type="match status" value="1"/>
</dbReference>
<keyword evidence="1" id="KW-0285">Flavoprotein</keyword>
<dbReference type="InterPro" id="IPR016166">
    <property type="entry name" value="FAD-bd_PCMH"/>
</dbReference>
<gene>
    <name evidence="5" type="ORF">HNP84_002818</name>
</gene>
<dbReference type="PANTHER" id="PTHR11748:SF103">
    <property type="entry name" value="GLYCOLATE OXIDASE SUBUNIT GLCE"/>
    <property type="match status" value="1"/>
</dbReference>
<dbReference type="RefSeq" id="WP_185050051.1">
    <property type="nucleotide sequence ID" value="NZ_BAABIX010000010.1"/>
</dbReference>
<keyword evidence="2" id="KW-0274">FAD</keyword>
<dbReference type="Proteomes" id="UP000578449">
    <property type="component" value="Unassembled WGS sequence"/>
</dbReference>
<evidence type="ECO:0000313" key="5">
    <source>
        <dbReference type="EMBL" id="MBB5133097.1"/>
    </source>
</evidence>
<feature type="region of interest" description="Disordered" evidence="3">
    <location>
        <begin position="276"/>
        <end position="307"/>
    </location>
</feature>
<evidence type="ECO:0000256" key="1">
    <source>
        <dbReference type="ARBA" id="ARBA00022630"/>
    </source>
</evidence>
<evidence type="ECO:0000256" key="3">
    <source>
        <dbReference type="SAM" id="MobiDB-lite"/>
    </source>
</evidence>
<dbReference type="InterPro" id="IPR016169">
    <property type="entry name" value="FAD-bd_PCMH_sub2"/>
</dbReference>
<name>A0A840P7A5_9ACTN</name>
<evidence type="ECO:0000259" key="4">
    <source>
        <dbReference type="PROSITE" id="PS51387"/>
    </source>
</evidence>
<dbReference type="Pfam" id="PF01565">
    <property type="entry name" value="FAD_binding_4"/>
    <property type="match status" value="1"/>
</dbReference>
<accession>A0A840P7A5</accession>
<protein>
    <submittedName>
        <fullName evidence="5">Glycolate oxidase FAD binding subunit</fullName>
    </submittedName>
</protein>
<dbReference type="InterPro" id="IPR006094">
    <property type="entry name" value="Oxid_FAD_bind_N"/>
</dbReference>
<dbReference type="SUPFAM" id="SSF56176">
    <property type="entry name" value="FAD-binding/transporter-associated domain-like"/>
    <property type="match status" value="1"/>
</dbReference>
<dbReference type="Gene3D" id="3.30.465.10">
    <property type="match status" value="1"/>
</dbReference>
<evidence type="ECO:0000313" key="6">
    <source>
        <dbReference type="Proteomes" id="UP000578449"/>
    </source>
</evidence>